<keyword evidence="3" id="KW-0560">Oxidoreductase</keyword>
<comment type="caution">
    <text evidence="5">The sequence shown here is derived from an EMBL/GenBank/DDBJ whole genome shotgun (WGS) entry which is preliminary data.</text>
</comment>
<dbReference type="Pfam" id="PF00248">
    <property type="entry name" value="Aldo_ket_red"/>
    <property type="match status" value="1"/>
</dbReference>
<keyword evidence="2" id="KW-0521">NADP</keyword>
<gene>
    <name evidence="5" type="ORF">GCM10025869_11170</name>
</gene>
<dbReference type="PROSITE" id="PS00062">
    <property type="entry name" value="ALDOKETO_REDUCTASE_2"/>
    <property type="match status" value="1"/>
</dbReference>
<dbReference type="PRINTS" id="PR00069">
    <property type="entry name" value="ALDKETRDTASE"/>
</dbReference>
<sequence>MTIPSIPLNTGAGIPQLGLGTWPLDDAEVADAVEAAAALGYRHIDTATKYGNEAGVADGIRRSGIDRAEFFVTTKLDGGFQGGDRAIGGLEAALDRMRFDYVDLLLIHWPLPQRGLFVDTWRSFEKLHADGRARAIGVSNFRPEHLEVLLAETDIVPAVNQIQLNPAVPRLDHRAYDAEHGIVTESYSPLGGQGARVLDAPVVQRIAERLGRTPAQVVLRWHVQQGLVAIPKSASPERMRDNLAVFDFELAASDLDELATLSRGPDAGVDSNVDGH</sequence>
<evidence type="ECO:0000259" key="4">
    <source>
        <dbReference type="Pfam" id="PF00248"/>
    </source>
</evidence>
<dbReference type="SUPFAM" id="SSF51430">
    <property type="entry name" value="NAD(P)-linked oxidoreductase"/>
    <property type="match status" value="1"/>
</dbReference>
<dbReference type="InterPro" id="IPR036812">
    <property type="entry name" value="NAD(P)_OxRdtase_dom_sf"/>
</dbReference>
<dbReference type="PANTHER" id="PTHR43827:SF3">
    <property type="entry name" value="NADP-DEPENDENT OXIDOREDUCTASE DOMAIN-CONTAINING PROTEIN"/>
    <property type="match status" value="1"/>
</dbReference>
<evidence type="ECO:0000256" key="3">
    <source>
        <dbReference type="ARBA" id="ARBA00023002"/>
    </source>
</evidence>
<dbReference type="Gene3D" id="3.20.20.100">
    <property type="entry name" value="NADP-dependent oxidoreductase domain"/>
    <property type="match status" value="1"/>
</dbReference>
<keyword evidence="6" id="KW-1185">Reference proteome</keyword>
<organism evidence="5 6">
    <name type="scientific">Homoserinibacter gongjuensis</name>
    <dbReference type="NCBI Taxonomy" id="1162968"/>
    <lineage>
        <taxon>Bacteria</taxon>
        <taxon>Bacillati</taxon>
        <taxon>Actinomycetota</taxon>
        <taxon>Actinomycetes</taxon>
        <taxon>Micrococcales</taxon>
        <taxon>Microbacteriaceae</taxon>
        <taxon>Homoserinibacter</taxon>
    </lineage>
</organism>
<protein>
    <submittedName>
        <fullName evidence="5">Oxidoreductase</fullName>
    </submittedName>
</protein>
<accession>A0ABQ6JT65</accession>
<reference evidence="6" key="1">
    <citation type="journal article" date="2019" name="Int. J. Syst. Evol. Microbiol.">
        <title>The Global Catalogue of Microorganisms (GCM) 10K type strain sequencing project: providing services to taxonomists for standard genome sequencing and annotation.</title>
        <authorList>
            <consortium name="The Broad Institute Genomics Platform"/>
            <consortium name="The Broad Institute Genome Sequencing Center for Infectious Disease"/>
            <person name="Wu L."/>
            <person name="Ma J."/>
        </authorList>
    </citation>
    <scope>NUCLEOTIDE SEQUENCE [LARGE SCALE GENOMIC DNA]</scope>
    <source>
        <strain evidence="6">NBRC 108755</strain>
    </source>
</reference>
<evidence type="ECO:0000313" key="5">
    <source>
        <dbReference type="EMBL" id="GMA90588.1"/>
    </source>
</evidence>
<dbReference type="EMBL" id="BSVA01000001">
    <property type="protein sequence ID" value="GMA90588.1"/>
    <property type="molecule type" value="Genomic_DNA"/>
</dbReference>
<name>A0ABQ6JT65_9MICO</name>
<dbReference type="InterPro" id="IPR018170">
    <property type="entry name" value="Aldo/ket_reductase_CS"/>
</dbReference>
<dbReference type="Proteomes" id="UP001157069">
    <property type="component" value="Unassembled WGS sequence"/>
</dbReference>
<evidence type="ECO:0000256" key="1">
    <source>
        <dbReference type="ARBA" id="ARBA00007905"/>
    </source>
</evidence>
<dbReference type="PIRSF" id="PIRSF000097">
    <property type="entry name" value="AKR"/>
    <property type="match status" value="1"/>
</dbReference>
<evidence type="ECO:0000313" key="6">
    <source>
        <dbReference type="Proteomes" id="UP001157069"/>
    </source>
</evidence>
<dbReference type="RefSeq" id="WP_284298428.1">
    <property type="nucleotide sequence ID" value="NZ_BSVA01000001.1"/>
</dbReference>
<proteinExistence type="inferred from homology"/>
<evidence type="ECO:0000256" key="2">
    <source>
        <dbReference type="ARBA" id="ARBA00022857"/>
    </source>
</evidence>
<comment type="similarity">
    <text evidence="1">Belongs to the aldo/keto reductase family.</text>
</comment>
<dbReference type="InterPro" id="IPR023210">
    <property type="entry name" value="NADP_OxRdtase_dom"/>
</dbReference>
<dbReference type="InterPro" id="IPR020471">
    <property type="entry name" value="AKR"/>
</dbReference>
<feature type="domain" description="NADP-dependent oxidoreductase" evidence="4">
    <location>
        <begin position="16"/>
        <end position="260"/>
    </location>
</feature>
<dbReference type="PANTHER" id="PTHR43827">
    <property type="entry name" value="2,5-DIKETO-D-GLUCONIC ACID REDUCTASE"/>
    <property type="match status" value="1"/>
</dbReference>